<dbReference type="FunFam" id="3.40.50.280:FF:000003">
    <property type="entry name" value="Dimethylamine methyltransferase corrinoid protein"/>
    <property type="match status" value="1"/>
</dbReference>
<keyword evidence="2" id="KW-0479">Metal-binding</keyword>
<dbReference type="SUPFAM" id="SSF47644">
    <property type="entry name" value="Methionine synthase domain"/>
    <property type="match status" value="1"/>
</dbReference>
<evidence type="ECO:0000259" key="5">
    <source>
        <dbReference type="PROSITE" id="PS51337"/>
    </source>
</evidence>
<comment type="similarity">
    <text evidence="1">Belongs to the methylamine corrinoid protein family.</text>
</comment>
<dbReference type="AlphaFoldDB" id="A0A6N3DSB0"/>
<protein>
    <submittedName>
        <fullName evidence="6">Corrinoid protein</fullName>
    </submittedName>
    <submittedName>
        <fullName evidence="7">Methionine synthase</fullName>
        <ecNumber evidence="7">2.1.1.13</ecNumber>
    </submittedName>
</protein>
<organism evidence="7">
    <name type="scientific">Intestinibacter bartlettii</name>
    <dbReference type="NCBI Taxonomy" id="261299"/>
    <lineage>
        <taxon>Bacteria</taxon>
        <taxon>Bacillati</taxon>
        <taxon>Bacillota</taxon>
        <taxon>Clostridia</taxon>
        <taxon>Peptostreptococcales</taxon>
        <taxon>Peptostreptococcaceae</taxon>
        <taxon>Intestinibacter</taxon>
    </lineage>
</organism>
<dbReference type="GO" id="GO:0046653">
    <property type="term" value="P:tetrahydrofolate metabolic process"/>
    <property type="evidence" value="ECO:0007669"/>
    <property type="project" value="TreeGrafter"/>
</dbReference>
<dbReference type="Gene3D" id="3.40.50.280">
    <property type="entry name" value="Cobalamin-binding domain"/>
    <property type="match status" value="1"/>
</dbReference>
<dbReference type="SMART" id="SM01018">
    <property type="entry name" value="B12-binding_2"/>
    <property type="match status" value="1"/>
</dbReference>
<evidence type="ECO:0000256" key="1">
    <source>
        <dbReference type="ARBA" id="ARBA00010854"/>
    </source>
</evidence>
<dbReference type="EC" id="2.1.1.13" evidence="7"/>
<dbReference type="GO" id="GO:0032259">
    <property type="term" value="P:methylation"/>
    <property type="evidence" value="ECO:0007669"/>
    <property type="project" value="UniProtKB-KW"/>
</dbReference>
<sequence>MDFSKLSQNVQKGNARMTNKLVQEALENGVEASVILEKGLIPALNEVGIKFKNNEIYVPEMLLAGKAMSAGIKVLEPLLSLTGAKPIGTAVIGTVRGDIHDIGKNLVKITLRGIGIEVYDLGVDVSAQDFISKAEEVNADLVCLSALLTTTMPEIGEVIKEFKKAGIKEKYIFMIGGAPVTSNFAKRVNADYYTADAASAARLAEKILLQKHNS</sequence>
<dbReference type="RefSeq" id="WP_048925618.1">
    <property type="nucleotide sequence ID" value="NZ_CACRUE010000033.1"/>
</dbReference>
<dbReference type="EMBL" id="JAJBMB010000007">
    <property type="protein sequence ID" value="MCB5446316.1"/>
    <property type="molecule type" value="Genomic_DNA"/>
</dbReference>
<dbReference type="Gene3D" id="1.10.1240.10">
    <property type="entry name" value="Methionine synthase domain"/>
    <property type="match status" value="1"/>
</dbReference>
<dbReference type="PANTHER" id="PTHR45833">
    <property type="entry name" value="METHIONINE SYNTHASE"/>
    <property type="match status" value="1"/>
</dbReference>
<dbReference type="Pfam" id="PF02607">
    <property type="entry name" value="B12-binding_2"/>
    <property type="match status" value="1"/>
</dbReference>
<evidence type="ECO:0000313" key="8">
    <source>
        <dbReference type="Proteomes" id="UP001299409"/>
    </source>
</evidence>
<evidence type="ECO:0000256" key="2">
    <source>
        <dbReference type="ARBA" id="ARBA00022723"/>
    </source>
</evidence>
<evidence type="ECO:0000256" key="3">
    <source>
        <dbReference type="ARBA" id="ARBA00023285"/>
    </source>
</evidence>
<keyword evidence="7" id="KW-0808">Transferase</keyword>
<proteinExistence type="inferred from homology"/>
<dbReference type="InterPro" id="IPR050554">
    <property type="entry name" value="Met_Synthase/Corrinoid"/>
</dbReference>
<keyword evidence="3" id="KW-0170">Cobalt</keyword>
<reference evidence="6 8" key="2">
    <citation type="submission" date="2021-10" db="EMBL/GenBank/DDBJ databases">
        <title>Collection of gut derived symbiotic bacterial strains cultured from healthy donors.</title>
        <authorList>
            <person name="Lin H."/>
            <person name="Littmann E."/>
            <person name="Claire K."/>
            <person name="Pamer E."/>
        </authorList>
    </citation>
    <scope>NUCLEOTIDE SEQUENCE [LARGE SCALE GENOMIC DNA]</scope>
    <source>
        <strain evidence="6 8">MSK.17.68</strain>
    </source>
</reference>
<keyword evidence="8" id="KW-1185">Reference proteome</keyword>
<feature type="domain" description="B12-binding" evidence="4">
    <location>
        <begin position="87"/>
        <end position="214"/>
    </location>
</feature>
<accession>A0A6N3DSB0</accession>
<dbReference type="InterPro" id="IPR003759">
    <property type="entry name" value="Cbl-bd_cap"/>
</dbReference>
<dbReference type="CDD" id="cd02070">
    <property type="entry name" value="corrinoid_protein_B12-BD"/>
    <property type="match status" value="1"/>
</dbReference>
<keyword evidence="7" id="KW-0489">Methyltransferase</keyword>
<dbReference type="PANTHER" id="PTHR45833:SF1">
    <property type="entry name" value="METHIONINE SYNTHASE"/>
    <property type="match status" value="1"/>
</dbReference>
<dbReference type="GO" id="GO:0031419">
    <property type="term" value="F:cobalamin binding"/>
    <property type="evidence" value="ECO:0007669"/>
    <property type="project" value="InterPro"/>
</dbReference>
<dbReference type="PROSITE" id="PS51332">
    <property type="entry name" value="B12_BINDING"/>
    <property type="match status" value="1"/>
</dbReference>
<dbReference type="Pfam" id="PF02310">
    <property type="entry name" value="B12-binding"/>
    <property type="match status" value="1"/>
</dbReference>
<reference evidence="7" key="1">
    <citation type="submission" date="2019-11" db="EMBL/GenBank/DDBJ databases">
        <authorList>
            <person name="Feng L."/>
        </authorList>
    </citation>
    <scope>NUCLEOTIDE SEQUENCE</scope>
    <source>
        <strain evidence="7">IbartlettiiLFYP30</strain>
    </source>
</reference>
<dbReference type="GO" id="GO:0046872">
    <property type="term" value="F:metal ion binding"/>
    <property type="evidence" value="ECO:0007669"/>
    <property type="project" value="UniProtKB-KW"/>
</dbReference>
<feature type="domain" description="B12-binding N-terminal" evidence="5">
    <location>
        <begin position="1"/>
        <end position="87"/>
    </location>
</feature>
<name>A0A6N3DSB0_9FIRM</name>
<evidence type="ECO:0000313" key="6">
    <source>
        <dbReference type="EMBL" id="MCB5446316.1"/>
    </source>
</evidence>
<dbReference type="GO" id="GO:0008705">
    <property type="term" value="F:methionine synthase activity"/>
    <property type="evidence" value="ECO:0007669"/>
    <property type="project" value="UniProtKB-EC"/>
</dbReference>
<dbReference type="InterPro" id="IPR006158">
    <property type="entry name" value="Cobalamin-bd"/>
</dbReference>
<dbReference type="GO" id="GO:0050667">
    <property type="term" value="P:homocysteine metabolic process"/>
    <property type="evidence" value="ECO:0007669"/>
    <property type="project" value="TreeGrafter"/>
</dbReference>
<dbReference type="InterPro" id="IPR036724">
    <property type="entry name" value="Cobalamin-bd_sf"/>
</dbReference>
<dbReference type="PROSITE" id="PS51337">
    <property type="entry name" value="B12_BINDING_NTER"/>
    <property type="match status" value="1"/>
</dbReference>
<dbReference type="GO" id="GO:0005829">
    <property type="term" value="C:cytosol"/>
    <property type="evidence" value="ECO:0007669"/>
    <property type="project" value="TreeGrafter"/>
</dbReference>
<dbReference type="Proteomes" id="UP001299409">
    <property type="component" value="Unassembled WGS sequence"/>
</dbReference>
<gene>
    <name evidence="7" type="primary">metH_7</name>
    <name evidence="7" type="ORF">IBLFYP30_02274</name>
    <name evidence="6" type="ORF">LIP50_08900</name>
</gene>
<evidence type="ECO:0000313" key="7">
    <source>
        <dbReference type="EMBL" id="VYU29501.1"/>
    </source>
</evidence>
<dbReference type="InterPro" id="IPR036594">
    <property type="entry name" value="Meth_synthase_dom"/>
</dbReference>
<dbReference type="SUPFAM" id="SSF52242">
    <property type="entry name" value="Cobalamin (vitamin B12)-binding domain"/>
    <property type="match status" value="1"/>
</dbReference>
<evidence type="ECO:0000259" key="4">
    <source>
        <dbReference type="PROSITE" id="PS51332"/>
    </source>
</evidence>
<dbReference type="EMBL" id="CACRUE010000033">
    <property type="protein sequence ID" value="VYU29501.1"/>
    <property type="molecule type" value="Genomic_DNA"/>
</dbReference>